<dbReference type="EMBL" id="FOBB01000002">
    <property type="protein sequence ID" value="SEL72525.1"/>
    <property type="molecule type" value="Genomic_DNA"/>
</dbReference>
<accession>A0A1H7SJ37</accession>
<name>A0A1H7SJ37_9BACT</name>
<dbReference type="STRING" id="573321.SAMN04488505_102952"/>
<feature type="transmembrane region" description="Helical" evidence="1">
    <location>
        <begin position="107"/>
        <end position="128"/>
    </location>
</feature>
<keyword evidence="3" id="KW-1185">Reference proteome</keyword>
<evidence type="ECO:0008006" key="4">
    <source>
        <dbReference type="Google" id="ProtNLM"/>
    </source>
</evidence>
<keyword evidence="1" id="KW-0812">Transmembrane</keyword>
<feature type="transmembrane region" description="Helical" evidence="1">
    <location>
        <begin position="6"/>
        <end position="23"/>
    </location>
</feature>
<sequence length="133" mass="14954">MPELKRNVFLIIGAVLVILFLVLTKKARKVMNKGIQVQGVVFDIVNGSTDQAITQHPVIRFLTLNNVWITEPYYSSTFPVSLKKGQTIKVVYSPRDPKDFIIKPEGIALYLPLAILMLGSLFLIVGVYKLLRP</sequence>
<evidence type="ECO:0000313" key="3">
    <source>
        <dbReference type="Proteomes" id="UP000198984"/>
    </source>
</evidence>
<keyword evidence="1" id="KW-1133">Transmembrane helix</keyword>
<evidence type="ECO:0000313" key="2">
    <source>
        <dbReference type="EMBL" id="SEL72525.1"/>
    </source>
</evidence>
<keyword evidence="1" id="KW-0472">Membrane</keyword>
<dbReference type="Proteomes" id="UP000198984">
    <property type="component" value="Unassembled WGS sequence"/>
</dbReference>
<dbReference type="RefSeq" id="WP_089911128.1">
    <property type="nucleotide sequence ID" value="NZ_FOBB01000002.1"/>
</dbReference>
<reference evidence="2 3" key="1">
    <citation type="submission" date="2016-10" db="EMBL/GenBank/DDBJ databases">
        <authorList>
            <person name="de Groot N.N."/>
        </authorList>
    </citation>
    <scope>NUCLEOTIDE SEQUENCE [LARGE SCALE GENOMIC DNA]</scope>
    <source>
        <strain evidence="2 3">DSM 21039</strain>
    </source>
</reference>
<evidence type="ECO:0000256" key="1">
    <source>
        <dbReference type="SAM" id="Phobius"/>
    </source>
</evidence>
<organism evidence="2 3">
    <name type="scientific">Chitinophaga rupis</name>
    <dbReference type="NCBI Taxonomy" id="573321"/>
    <lineage>
        <taxon>Bacteria</taxon>
        <taxon>Pseudomonadati</taxon>
        <taxon>Bacteroidota</taxon>
        <taxon>Chitinophagia</taxon>
        <taxon>Chitinophagales</taxon>
        <taxon>Chitinophagaceae</taxon>
        <taxon>Chitinophaga</taxon>
    </lineage>
</organism>
<protein>
    <recommendedName>
        <fullName evidence="4">DUF3592 domain-containing protein</fullName>
    </recommendedName>
</protein>
<gene>
    <name evidence="2" type="ORF">SAMN04488505_102952</name>
</gene>
<dbReference type="OrthoDB" id="681001at2"/>
<dbReference type="AlphaFoldDB" id="A0A1H7SJ37"/>
<proteinExistence type="predicted"/>